<dbReference type="Pfam" id="PF01451">
    <property type="entry name" value="LMWPc"/>
    <property type="match status" value="1"/>
</dbReference>
<dbReference type="SUPFAM" id="SSF52788">
    <property type="entry name" value="Phosphotyrosine protein phosphatases I"/>
    <property type="match status" value="1"/>
</dbReference>
<evidence type="ECO:0000259" key="1">
    <source>
        <dbReference type="SMART" id="SM00226"/>
    </source>
</evidence>
<name>A0A645JLS2_9ZZZZ</name>
<sequence length="130" mass="14408">MAEGILKALAPELEVESRGLFIAPGTSTHPNTRTVLRQRLNLELNQPARKLSGDDCRDAGLVLTMTRDQADFVRNLTDCPRVYALADYAGDSGDIPDPFGGPLSDYEATFDRLTDLMIRVVKRLRDQEMG</sequence>
<dbReference type="SMART" id="SM00226">
    <property type="entry name" value="LMWPc"/>
    <property type="match status" value="1"/>
</dbReference>
<feature type="domain" description="Phosphotyrosine protein phosphatase I" evidence="1">
    <location>
        <begin position="1"/>
        <end position="123"/>
    </location>
</feature>
<dbReference type="InterPro" id="IPR036196">
    <property type="entry name" value="Ptyr_pPase_sf"/>
</dbReference>
<dbReference type="AlphaFoldDB" id="A0A645JLS2"/>
<proteinExistence type="predicted"/>
<gene>
    <name evidence="2" type="primary">ywlE_4</name>
    <name evidence="2" type="ORF">SDC9_212078</name>
</gene>
<dbReference type="GO" id="GO:0098627">
    <property type="term" value="F:protein arginine phosphatase activity"/>
    <property type="evidence" value="ECO:0007669"/>
    <property type="project" value="UniProtKB-EC"/>
</dbReference>
<dbReference type="EMBL" id="VSSQ01144989">
    <property type="protein sequence ID" value="MPN64307.1"/>
    <property type="molecule type" value="Genomic_DNA"/>
</dbReference>
<dbReference type="InterPro" id="IPR023485">
    <property type="entry name" value="Ptyr_pPase"/>
</dbReference>
<comment type="caution">
    <text evidence="2">The sequence shown here is derived from an EMBL/GenBank/DDBJ whole genome shotgun (WGS) entry which is preliminary data.</text>
</comment>
<evidence type="ECO:0000313" key="2">
    <source>
        <dbReference type="EMBL" id="MPN64307.1"/>
    </source>
</evidence>
<protein>
    <submittedName>
        <fullName evidence="2">Protein-arginine-phosphatase</fullName>
        <ecNumber evidence="2">3.9.1.2</ecNumber>
    </submittedName>
</protein>
<keyword evidence="2" id="KW-0378">Hydrolase</keyword>
<dbReference type="Gene3D" id="3.40.50.2300">
    <property type="match status" value="1"/>
</dbReference>
<dbReference type="EC" id="3.9.1.2" evidence="2"/>
<reference evidence="2" key="1">
    <citation type="submission" date="2019-08" db="EMBL/GenBank/DDBJ databases">
        <authorList>
            <person name="Kucharzyk K."/>
            <person name="Murdoch R.W."/>
            <person name="Higgins S."/>
            <person name="Loffler F."/>
        </authorList>
    </citation>
    <scope>NUCLEOTIDE SEQUENCE</scope>
</reference>
<organism evidence="2">
    <name type="scientific">bioreactor metagenome</name>
    <dbReference type="NCBI Taxonomy" id="1076179"/>
    <lineage>
        <taxon>unclassified sequences</taxon>
        <taxon>metagenomes</taxon>
        <taxon>ecological metagenomes</taxon>
    </lineage>
</organism>
<accession>A0A645JLS2</accession>